<dbReference type="EMBL" id="CP060828">
    <property type="protein sequence ID" value="QNP68527.1"/>
    <property type="molecule type" value="Genomic_DNA"/>
</dbReference>
<name>A0A7H0I6W1_9ACTN</name>
<organism evidence="1 2">
    <name type="scientific">Streptomyces roseirectus</name>
    <dbReference type="NCBI Taxonomy" id="2768066"/>
    <lineage>
        <taxon>Bacteria</taxon>
        <taxon>Bacillati</taxon>
        <taxon>Actinomycetota</taxon>
        <taxon>Actinomycetes</taxon>
        <taxon>Kitasatosporales</taxon>
        <taxon>Streptomycetaceae</taxon>
        <taxon>Streptomyces</taxon>
    </lineage>
</organism>
<dbReference type="RefSeq" id="WP_187745566.1">
    <property type="nucleotide sequence ID" value="NZ_CP060828.1"/>
</dbReference>
<dbReference type="KEGG" id="sroi:IAG44_02910"/>
<protein>
    <submittedName>
        <fullName evidence="1">Uncharacterized protein</fullName>
    </submittedName>
</protein>
<keyword evidence="2" id="KW-1185">Reference proteome</keyword>
<dbReference type="Proteomes" id="UP000516052">
    <property type="component" value="Chromosome"/>
</dbReference>
<proteinExistence type="predicted"/>
<gene>
    <name evidence="1" type="ORF">IAG44_02910</name>
</gene>
<evidence type="ECO:0000313" key="1">
    <source>
        <dbReference type="EMBL" id="QNP68527.1"/>
    </source>
</evidence>
<accession>A0A7H0I6W1</accession>
<evidence type="ECO:0000313" key="2">
    <source>
        <dbReference type="Proteomes" id="UP000516052"/>
    </source>
</evidence>
<reference evidence="1 2" key="1">
    <citation type="submission" date="2020-08" db="EMBL/GenBank/DDBJ databases">
        <title>A novel species.</title>
        <authorList>
            <person name="Gao J."/>
        </authorList>
    </citation>
    <scope>NUCLEOTIDE SEQUENCE [LARGE SCALE GENOMIC DNA]</scope>
    <source>
        <strain evidence="1 2">CRXT-G-22</strain>
    </source>
</reference>
<dbReference type="AlphaFoldDB" id="A0A7H0I6W1"/>
<sequence length="128" mass="14681">MFAREKPTAERDARLDPYRRAAARMLLDGREAGLLVTRVVTWWEIAGPPWRRRAENVREVAEWMVWRIGSTGIPPEDGLVGHEDVDEELADWSAGVFRLYDDVYALEWLPPEEAEAAHREHGWDAGEG</sequence>